<name>A0A504YPS0_FASGI</name>
<evidence type="ECO:0008006" key="4">
    <source>
        <dbReference type="Google" id="ProtNLM"/>
    </source>
</evidence>
<proteinExistence type="predicted"/>
<protein>
    <recommendedName>
        <fullName evidence="4">WAP domain-containing protein</fullName>
    </recommendedName>
</protein>
<evidence type="ECO:0000256" key="1">
    <source>
        <dbReference type="SAM" id="SignalP"/>
    </source>
</evidence>
<dbReference type="Proteomes" id="UP000316759">
    <property type="component" value="Unassembled WGS sequence"/>
</dbReference>
<evidence type="ECO:0000313" key="2">
    <source>
        <dbReference type="EMBL" id="TPP62311.1"/>
    </source>
</evidence>
<keyword evidence="1" id="KW-0732">Signal</keyword>
<organism evidence="2 3">
    <name type="scientific">Fasciola gigantica</name>
    <name type="common">Giant liver fluke</name>
    <dbReference type="NCBI Taxonomy" id="46835"/>
    <lineage>
        <taxon>Eukaryota</taxon>
        <taxon>Metazoa</taxon>
        <taxon>Spiralia</taxon>
        <taxon>Lophotrochozoa</taxon>
        <taxon>Platyhelminthes</taxon>
        <taxon>Trematoda</taxon>
        <taxon>Digenea</taxon>
        <taxon>Plagiorchiida</taxon>
        <taxon>Echinostomata</taxon>
        <taxon>Echinostomatoidea</taxon>
        <taxon>Fasciolidae</taxon>
        <taxon>Fasciola</taxon>
    </lineage>
</organism>
<dbReference type="EMBL" id="SUNJ01007008">
    <property type="protein sequence ID" value="TPP62311.1"/>
    <property type="molecule type" value="Genomic_DNA"/>
</dbReference>
<sequence length="87" mass="10022">MKCFLLFTIFGVGLILGSEAMITCPAHKCHGDYLDCVNSCRDDDSCQQRCSEEKTACLRECLYGRPTPFDLWRAWEELSDNEQQESY</sequence>
<feature type="chain" id="PRO_5021275333" description="WAP domain-containing protein" evidence="1">
    <location>
        <begin position="21"/>
        <end position="87"/>
    </location>
</feature>
<evidence type="ECO:0000313" key="3">
    <source>
        <dbReference type="Proteomes" id="UP000316759"/>
    </source>
</evidence>
<reference evidence="2 3" key="1">
    <citation type="submission" date="2019-04" db="EMBL/GenBank/DDBJ databases">
        <title>Annotation for the trematode Fasciola gigantica.</title>
        <authorList>
            <person name="Choi Y.-J."/>
        </authorList>
    </citation>
    <scope>NUCLEOTIDE SEQUENCE [LARGE SCALE GENOMIC DNA]</scope>
    <source>
        <strain evidence="2">Uganda_cow_1</strain>
    </source>
</reference>
<keyword evidence="3" id="KW-1185">Reference proteome</keyword>
<gene>
    <name evidence="2" type="ORF">FGIG_03551</name>
</gene>
<accession>A0A504YPS0</accession>
<comment type="caution">
    <text evidence="2">The sequence shown here is derived from an EMBL/GenBank/DDBJ whole genome shotgun (WGS) entry which is preliminary data.</text>
</comment>
<dbReference type="AlphaFoldDB" id="A0A504YPS0"/>
<feature type="signal peptide" evidence="1">
    <location>
        <begin position="1"/>
        <end position="20"/>
    </location>
</feature>